<keyword evidence="2" id="KW-1185">Reference proteome</keyword>
<dbReference type="EMBL" id="JASCZI010030322">
    <property type="protein sequence ID" value="MED6121288.1"/>
    <property type="molecule type" value="Genomic_DNA"/>
</dbReference>
<accession>A0ABU6RBC2</accession>
<evidence type="ECO:0000313" key="1">
    <source>
        <dbReference type="EMBL" id="MED6121288.1"/>
    </source>
</evidence>
<name>A0ABU6RBC2_9FABA</name>
<dbReference type="Proteomes" id="UP001341840">
    <property type="component" value="Unassembled WGS sequence"/>
</dbReference>
<organism evidence="1 2">
    <name type="scientific">Stylosanthes scabra</name>
    <dbReference type="NCBI Taxonomy" id="79078"/>
    <lineage>
        <taxon>Eukaryota</taxon>
        <taxon>Viridiplantae</taxon>
        <taxon>Streptophyta</taxon>
        <taxon>Embryophyta</taxon>
        <taxon>Tracheophyta</taxon>
        <taxon>Spermatophyta</taxon>
        <taxon>Magnoliopsida</taxon>
        <taxon>eudicotyledons</taxon>
        <taxon>Gunneridae</taxon>
        <taxon>Pentapetalae</taxon>
        <taxon>rosids</taxon>
        <taxon>fabids</taxon>
        <taxon>Fabales</taxon>
        <taxon>Fabaceae</taxon>
        <taxon>Papilionoideae</taxon>
        <taxon>50 kb inversion clade</taxon>
        <taxon>dalbergioids sensu lato</taxon>
        <taxon>Dalbergieae</taxon>
        <taxon>Pterocarpus clade</taxon>
        <taxon>Stylosanthes</taxon>
    </lineage>
</organism>
<gene>
    <name evidence="1" type="ORF">PIB30_028662</name>
</gene>
<proteinExistence type="predicted"/>
<protein>
    <submittedName>
        <fullName evidence="1">Uncharacterized protein</fullName>
    </submittedName>
</protein>
<comment type="caution">
    <text evidence="1">The sequence shown here is derived from an EMBL/GenBank/DDBJ whole genome shotgun (WGS) entry which is preliminary data.</text>
</comment>
<evidence type="ECO:0000313" key="2">
    <source>
        <dbReference type="Proteomes" id="UP001341840"/>
    </source>
</evidence>
<sequence>MEKEKRRTAMLVDGAAAVLGGGPKAQAIRRIFLLDPPPLMAAVFPWNRDKGSVAAAGNDAADSAFAKGKVEDVMDVGSRNDLSVMHHRERDDFKSGGGGGAWRGTEGKHGGGAWIMMEDDVWVFRIESSVSLSIELWMEREGRVAQLRSWTNEVLRWKPCIFSCGQQIFFLNDSWLNYYFCRRYTIEAHQG</sequence>
<reference evidence="1 2" key="1">
    <citation type="journal article" date="2023" name="Plants (Basel)">
        <title>Bridging the Gap: Combining Genomics and Transcriptomics Approaches to Understand Stylosanthes scabra, an Orphan Legume from the Brazilian Caatinga.</title>
        <authorList>
            <person name="Ferreira-Neto J.R.C."/>
            <person name="da Silva M.D."/>
            <person name="Binneck E."/>
            <person name="de Melo N.F."/>
            <person name="da Silva R.H."/>
            <person name="de Melo A.L.T.M."/>
            <person name="Pandolfi V."/>
            <person name="Bustamante F.O."/>
            <person name="Brasileiro-Vidal A.C."/>
            <person name="Benko-Iseppon A.M."/>
        </authorList>
    </citation>
    <scope>NUCLEOTIDE SEQUENCE [LARGE SCALE GENOMIC DNA]</scope>
    <source>
        <tissue evidence="1">Leaves</tissue>
    </source>
</reference>